<proteinExistence type="predicted"/>
<gene>
    <name evidence="1" type="ORF">HERILL_LOCUS609</name>
</gene>
<protein>
    <submittedName>
        <fullName evidence="1">Uncharacterized protein</fullName>
    </submittedName>
</protein>
<dbReference type="AlphaFoldDB" id="A0A7R8UAR1"/>
<organism evidence="1 2">
    <name type="scientific">Hermetia illucens</name>
    <name type="common">Black soldier fly</name>
    <dbReference type="NCBI Taxonomy" id="343691"/>
    <lineage>
        <taxon>Eukaryota</taxon>
        <taxon>Metazoa</taxon>
        <taxon>Ecdysozoa</taxon>
        <taxon>Arthropoda</taxon>
        <taxon>Hexapoda</taxon>
        <taxon>Insecta</taxon>
        <taxon>Pterygota</taxon>
        <taxon>Neoptera</taxon>
        <taxon>Endopterygota</taxon>
        <taxon>Diptera</taxon>
        <taxon>Brachycera</taxon>
        <taxon>Stratiomyomorpha</taxon>
        <taxon>Stratiomyidae</taxon>
        <taxon>Hermetiinae</taxon>
        <taxon>Hermetia</taxon>
    </lineage>
</organism>
<keyword evidence="2" id="KW-1185">Reference proteome</keyword>
<reference evidence="1 2" key="1">
    <citation type="submission" date="2020-11" db="EMBL/GenBank/DDBJ databases">
        <authorList>
            <person name="Wallbank WR R."/>
            <person name="Pardo Diaz C."/>
            <person name="Kozak K."/>
            <person name="Martin S."/>
            <person name="Jiggins C."/>
            <person name="Moest M."/>
            <person name="Warren A I."/>
            <person name="Generalovic N T."/>
            <person name="Byers J.R.P. K."/>
            <person name="Montejo-Kovacevich G."/>
            <person name="Yen C E."/>
        </authorList>
    </citation>
    <scope>NUCLEOTIDE SEQUENCE [LARGE SCALE GENOMIC DNA]</scope>
</reference>
<sequence length="255" mass="28961">MMDRSNHILPGLLSYNSYNPVVAPSSRVPNPLHFHHLDFTSSDAFRTSAKDLTDTELKSVNAIAQELEYSILEMGDDIWSDVAILTMRTKRKLEALFIKYHEANEQEGNLSDIDNCELKAQIKLLSDLRHLVNESEVCQTAAEESLVVIRPNFVDIINKGWKVAESAARRLLACEAPTTLGVMELCAERKLITFQKIKKDFILTLDRDHDAGIEKMKTANAQFKECLQVVEEKSTNSQNETFAEILKCQRKYDGR</sequence>
<evidence type="ECO:0000313" key="2">
    <source>
        <dbReference type="Proteomes" id="UP000594454"/>
    </source>
</evidence>
<evidence type="ECO:0000313" key="1">
    <source>
        <dbReference type="EMBL" id="CAD7077244.1"/>
    </source>
</evidence>
<dbReference type="Proteomes" id="UP000594454">
    <property type="component" value="Chromosome 1"/>
</dbReference>
<dbReference type="EMBL" id="LR899009">
    <property type="protein sequence ID" value="CAD7077244.1"/>
    <property type="molecule type" value="Genomic_DNA"/>
</dbReference>
<name>A0A7R8UAR1_HERIL</name>
<accession>A0A7R8UAR1</accession>
<dbReference type="InParanoid" id="A0A7R8UAR1"/>